<keyword evidence="2" id="KW-0723">Serine/threonine-protein kinase</keyword>
<dbReference type="CDD" id="cd06008">
    <property type="entry name" value="NF-X1-zinc-finger"/>
    <property type="match status" value="2"/>
</dbReference>
<evidence type="ECO:0000256" key="1">
    <source>
        <dbReference type="ARBA" id="ARBA00012513"/>
    </source>
</evidence>
<dbReference type="InterPro" id="IPR041677">
    <property type="entry name" value="DNA2/NAM7_AAA_11"/>
</dbReference>
<evidence type="ECO:0000256" key="7">
    <source>
        <dbReference type="ARBA" id="ARBA00022771"/>
    </source>
</evidence>
<dbReference type="InterPro" id="IPR000719">
    <property type="entry name" value="Prot_kinase_dom"/>
</dbReference>
<keyword evidence="9" id="KW-0862">Zinc</keyword>
<dbReference type="PANTHER" id="PTHR10887:SF341">
    <property type="entry name" value="NFX1-TYPE ZINC FINGER-CONTAINING PROTEIN 1"/>
    <property type="match status" value="1"/>
</dbReference>
<dbReference type="GO" id="GO:0008270">
    <property type="term" value="F:zinc ion binding"/>
    <property type="evidence" value="ECO:0007669"/>
    <property type="project" value="UniProtKB-KW"/>
</dbReference>
<protein>
    <recommendedName>
        <fullName evidence="1">non-specific serine/threonine protein kinase</fullName>
        <ecNumber evidence="1">2.7.11.1</ecNumber>
    </recommendedName>
</protein>
<evidence type="ECO:0000256" key="9">
    <source>
        <dbReference type="ARBA" id="ARBA00022833"/>
    </source>
</evidence>
<dbReference type="GO" id="GO:0031380">
    <property type="term" value="C:nuclear RNA-directed RNA polymerase complex"/>
    <property type="evidence" value="ECO:0007669"/>
    <property type="project" value="TreeGrafter"/>
</dbReference>
<evidence type="ECO:0000256" key="10">
    <source>
        <dbReference type="ARBA" id="ARBA00022840"/>
    </source>
</evidence>
<dbReference type="FunFam" id="3.40.50.300:FF:000742">
    <property type="entry name" value="NFX1-type zinc finger-containing protein 1"/>
    <property type="match status" value="4"/>
</dbReference>
<keyword evidence="5" id="KW-0677">Repeat</keyword>
<evidence type="ECO:0000256" key="8">
    <source>
        <dbReference type="ARBA" id="ARBA00022777"/>
    </source>
</evidence>
<sequence length="5596" mass="642769">MLNRRNPRITLPFPRRCNETKKPIITLCQLEALEKKDPNEILVTLIDPSYKELMTNRSNSSANKKILAIILKLIAKGFSTSLQQTIQRELMAMLLSVGFLRHCLRIFVSNDCIEEEYCEEFYSLISVITEILHKFPAGTTELEECVKHCTTIVASEHLDTQILQKLYKFQFQIEKAKRTNDHLVDCGRTEKDFRGISILPTLRELQTGERPVLRNSIPIGPYEDAEHFFDVQFRLTREDFIATLVDGILEHTNNEGGGYKKHQDVVMHKKVEIGEADYTKQAILYKLYFNANYFCNIKWDVSKRLIHGSLLCLSSDNFQTVLFAVVADRQEKDLKKGIVTVKFEDHLGVRSELTKAQLEAVYTVAESRVFYEAYRPVLKCLQTFNVTDLPFQKYIIQVEQEMDPPAYLTDFSSYDFTIKIDETHPEIKVKTILESATVLDINDWPSTEEMVLDESQRKAMHLALTSALAIIQGPPGTGKTYVGLKIMQTLLNNQNVWMEKAIKSPILIVATTNHALDQFLEGVLEFTKKIVRVGSRSESKKLEKYTLKSIQDEMKKENIGGIFFPHIKATEMKLRELRESIEKNKQLTQRLNSFILHESALACLSIHDRTLVSSLVKGCEEVFKVNPSHSQWCPASFLATWLGMTLHLQFVPDRDLSNFLHDGSCAVEDIGNRRQHTVPCVNADVNEEDNLIVVDDPFVAMNKNRQLDADYYSKVKPLHIPAVDDNCWSVNVELLDDPNYLENVGHRVQLQNVEKRNFNKMDRLNRSGKLRKAIAHRELLKSNGMTDKEVSLVRNVWNLSLQDRWRLYRRWINQLKESTSAEMAKLHADYENTSKTFREILSAQQLSILKQRDVIGMTTTGSGRLFEVLSEIKPKIVIVEEAAKVLESHIVTVLTSGTQHLILIGDQMQLRPDVNLYELSKYFKMDVSLFERLINNKVGYATLQVQHRMRPEISRFITPYIYKNLRDHPCVEQYLQINGITSNIFFFNHDVDEDNLRDDESHANTFEAEYLVALCRYLLQQNYNPLQITILTPYVGQLRKFQKRMKRDMFEGVRVTTVDGYQGEENDIILISFVRSNKNGQIGFIKFDNRVNVAISRAKMGLYCVGNFDLFASRSKFCASIIDTLKTDNMIGNKITLKCQKHGKIAVVKTPDEFKKNSPEGGCQQKCDDAPTCPHPCERLCHADPHKCMKPCPKILCVLKHNCPLKCFEECKPCEKPVLKQHPDCKHSEWHPCHVDIESVECMTLVERQLACGHTANLACHVDPNVYDCLVIVTKEMLLCDHNCEMFCHQDPNQMVCPFKCEFTLNCGHVCSSPCHPVVDPEHKEFKCVMPCVKIICKNGHLCKRLCYQPHTKEIFCCELVEKQLPCGHKQKIPCLRKTTDVCCTAPCNKTLSCGHLCKKACSETCGGCSEVVELVLACKHKILAECSTPKHHLKCLAPCQKTLSCGHACSNTCSQPCETKCMHILSLKSNCGHMAKIPCHLKGASMKEIMKYCKNPCREKLPCQHNCVGTCGECLQGRVHVACKAKCGRIQICGHKCTFPCALVCPPCDQPCAIQCEHRKCLKQCGQQCIKCTKKCSWSCPHHQCTKMCYELCDRTPCNQHCKRQLKCGHLCAGLCGEKCPNVCKVCNKREIKVSPVAKADARFIELFDCGHCFEVGELDRWMKAGSEEIGMKQCPRCKAVIWRSARYGNLIKGRLVDIQTVKQHVFDKEKQLQQKRNELHKNVWKDQNLRKMFSKEIHYVLSRLSGKWNFYLSQLVIIQNQVNVLKMMNNLIGVVVNKVKWGHAKSLFDDDVVFLVNRLMQNNEKMSLFEVGDVKKEFIRAVLRTLYLDAVKQGEELSLDSRAKLELKNANSLLMKKQKLTDEAEIEISSILHKLAVKIPELGQVKIEPVDLVNEIDLSLGIWYKCVEQEMDPPAYLTEFSSYDFTIKIDETHPEIKVKTILESATVLDINDWPSTEEMVLDESQRRAMHLALTSALAIIQGPPGTGKTYVGLKIMQTLLNNQKVWMEKAIKSPILIVATTNHALDQFLEGVLEFTEKIVRVGNRSESEKLQKFTLKSIRRLQIRKKIFFFHVKATERKLIQLRETIERNEQLIHRLNSFILHEMALTCLSIHDQRLVTSLKKGSKEISKANSFDTSSGSLLASWLGMNMNSQFVTDCDLDKFYRDGSCEAEDTVNRRHRNRPAAKQCPLQEEVVVDDPGITTNKNRQFDTDEYSNPLYNLYFDHNWSVDVECLDDPNYLHAGPQAKRQKLSHNFPDWLIRSGKLRKAIAQRELLKSSSMTDKEVELVRNVWKLSLQDIIVEEAAKVLESHIVTALTSGTQHLILIGDHMQLRPDVNVYQLSKRYNMDVSLFERLINNNVGYATLQVQHRMRPEISRLITPYIYKNLRDHPCVEQYPQINGITSNIFFFNHGVDEDYLRDDESHANTFEAEYLVALCRYLLQQNYNPLQITILTPYIGQLSTLRKHMRRDMDIFAGVRVTTVDGYQGEENDIILISFVRSNKDERVGFLNFDNRVNVAISRAKMGLYCVGNFELFAKKSKFWESIMNTLKKEDLVGNELTLKCQQHGTLTMEEISLFEVRDIKKEFIRAVLSTLYLDAVKQGEELSLDSRAILDLSTTMWSLTQFLLGKLPETANFREISIYPSIEELLTEEKPNLKANIIKGPYQDVDHYLDVQFRLTREDYIAPLRDGIQYYRNNSALSNDGKNQTVWIHEGVKIGESKCARHKGVLHELHFNEKEFSKIKWDTPTASKRFIHGSLLCLSNDNFETIRSAVVSDPKDLQKGIVIVKFQDDFRVNKSNSPRVYTVAELQTFFEAYRPMLQGLQTFNTGNLPLQKYIIKVQQQLDPPAYLNYSSKYKFTVKIQESNYFKSGRVLDINDWPETEILSLDESQREAMHLALTSSLAIIQGPPGTGKTHVALKIMQTLLNNQKIWLGKEKSNPILVVAVTNRALDQFLEGVLQFTQSIIRVGSQSKSEKLEKYTLMYIQEQARLNRKKQDFLSTTIKETETRLQKLRRTLESNIQFIENFHTSIFEERVFTYISTYDHRLVESLEHGWCDIFKVDSFIYSRWNPISYLRSWLGITLDDMFISNRELEYFLHGGWNEKDEVCRKIKAVLGIWRVTLTEVVDPKIGVSRNSPQCVDNHIAITGTYSRGYHQGVSVINRNCRTANVSNYLKSDTKPNNFRKSKSYIAKESQLLVNSGKLRISIVQRELATSDFMTDEEISCVRNVWSLSLNDRWRLYLKLRNKLKDTTVSQISKLQKEYEDLAKTLQRLFNERKINTLRQCDVIGMTTTCAATNLEVLSCINPKIVIVEEAAKVLESHIICALTSDTQHLILIGDHKQLRPQVNVDRLAKQYHLDISLFERLIHNNIGYATLQIQHRMRPEISQLLVPYIYKNLTNHPDVEQYPQIKGVTSNMFFLNHNVMEDKTKDIELHVNSFEANYLVALCRYFLQQSYEPSQITILTAYNGQLNALQKRLAKDNYFEGVRLTTVDGYQGEENDIILISFVRNNKKGQIGFLKFDNRVNVAISRARMGLYCVGNFELFATKSEFWASVMDILKRDGSVGYKLTLKCQQHEVYEVKETQESQREYGCGGYYRVKLGKIFHDRYLVIRKLGWGFFSTVWLGQDLQDTRFVALKIVKSEFCFTDQALNEIELLKCVMKHNTSGQHTGKVVQLIDNFIIKGINGINHVCMVLHILGPNLSKLISSTKGGLPLDQVKSIMKSLLENLDFLHNKCKIIHADIKPENICLNQNGIVEVSDAQWENLSKNISSAQLSAAKEQLQTYNASRSQTGVDALSVTIADLGNACWVNRRIDNLIQTRYYRCPEVILGVIDKVSNYGPVADIWSAACVAFELATGQLLFPVLVDGYYRGSGLNAKSNNRCHFRLMMEMYGPNVRLDQRKRIVFDKQCCGLFKKLTETHKWDDIKARHFTEFLQPMLAFDPNYRFSALKHEWITGFKPPKRAAAYFVNACERASRSANLWFRRVDRPVRVRRNGYFSVSNTAKLVCENPFISDKCCVRKFSDIATFKFSYTDRFVNPSAIRLKTSYCPISNSRLVDLTMLKGSTAHYYYQQLPQTENWNFRKVSILPSIEELQTEKTTIMRANIIQGPYQTVDHYLDVQFRLTREDYIAPLRDAIHEYRNQDNSGCRKYQDVWMHEAVQIGDAKYTRQGVLYNLHFNGNHFAKVRWTISKRFIHGSLLCLSNNNFQTVLFAVVADRKPKDLRNGIVTVKFEDDFGVKSKLTKSQLEAVYTVAESRAFFEAYRPVLKGLQTFNAFNLPLQEYIVQVKPKMAPPAYLTDSSTYDFRIKFEETNLEIEAKTGLKSATVLDIKDWPSTLELGLDDSQRRAMHLALSSALAIIQGPPGTGKTYVGLKIMQILLNNQKIWMGEEKISPILVVSMTNHALDQFLEGVLDFTESIVRVGSRSESENLQKYTLKNIQDNRKFFGRRSGYIYKGIKNDLSDLRDMIESNMEFVQFLSRFILHENVLKSLPHLDHTLVESLQNGCIEVYKVDSMNTKWFPKSFLATWLGMTLNPMFVSDRELDNFLYDGGYAVVEDGNRSGHIKDNLRLRELNLNDDNNYLIDVDDTWHAVNNNRQLDVDDYTEVTAKRVPSVKHDLWTVNIEFLDDVNYLRRDCQEHKTQKSKSYSPKKNYFLVQSGRLRKAIAQRELVKLDFMEDEEIKGIGNVWNLSLQDRWRLYRRWINKLKENAHAEIAKLQTMYENSVEQFKEFQSGQQLHILKDCDVIGMTTTGAARYFDVLTEIKPKIVIVEEAAKVLESHIITALTSNTEHLILIGDHKQLRPEVNVHKLSQHYNLDISLFERLIMNNIGYATLQVQHRMRPEISQLIVPYIYQNLTNHPNVEQYHQIKGIESNMFFLNHNVMEDNTQDDECHINTFEAEYMVALCYYLLQQNYQPNQITILTAYNGQFNALRSLMSRDIFEGVQLTTVDRFQGEENDIILISFVRNNKDGRIGFLKFDNRVNVAISRAKMALYCVGNFELFACESDFWRSVTYILRKDGLVGNKMPLKCQKHGNLTMVEKADDFKNISPEGGCLEKCGQLLNCSHICNRLCHPDGHMCKEPIERMLACGHTLAAKCHIDITGCKCDVEVTREFPFCGHTCKMLCYQSLHQVACQLNCEYTLKCGHKCYNKCHALDDPEHKKIKCHEPCKKIICKNGHTCKNYCSEPHVSMCTIMTEKALPCGHMLEVMCVAESSLYAKCCGKTCTKTLPCGHLCQKKCSESCEGCDEMVEKVLECKHTVQVRCSTAKQDLQCSMPCERMLSCSHGCSNICGQPCDTKCMFLSDEQIDCGHMVKVPCHLKGASMKEVMKYCVNPCGEKLSCQHRCVGTCGECVQGRVHVSCKAKCGRIQICGHRCKFSCALVCPPCEQKCINRCQHQKCPKLCGTECIKCTEECGWSCSHYQCSKMCHELCDRMACNQNCKGKLKCGHQCIGLCGEKCPNLCRICDKKELNDCTLLNFVADAMRFIQLDCGHCFEVNELDDWMQADTDVVGMKVCPKCEVIIWGCFRYGNLIKMRLADVQKVKQKMFDKERGLQHMRKQLQEDIEKSQLLCSRFLREKSYLVKRLSGSGKWSFF</sequence>
<dbReference type="InterPro" id="IPR017441">
    <property type="entry name" value="Protein_kinase_ATP_BS"/>
</dbReference>
<dbReference type="EMBL" id="JH431454">
    <property type="status" value="NOT_ANNOTATED_CDS"/>
    <property type="molecule type" value="Genomic_DNA"/>
</dbReference>
<dbReference type="eggNOG" id="KOG1807">
    <property type="taxonomic scope" value="Eukaryota"/>
</dbReference>
<keyword evidence="6 13" id="KW-0547">Nucleotide-binding</keyword>
<evidence type="ECO:0000256" key="2">
    <source>
        <dbReference type="ARBA" id="ARBA00022527"/>
    </source>
</evidence>
<evidence type="ECO:0000313" key="16">
    <source>
        <dbReference type="Proteomes" id="UP000014500"/>
    </source>
</evidence>
<dbReference type="PROSITE" id="PS50011">
    <property type="entry name" value="PROTEIN_KINASE_DOM"/>
    <property type="match status" value="1"/>
</dbReference>
<dbReference type="InterPro" id="IPR045055">
    <property type="entry name" value="DNA2/NAM7-like"/>
</dbReference>
<dbReference type="InterPro" id="IPR008271">
    <property type="entry name" value="Ser/Thr_kinase_AS"/>
</dbReference>
<evidence type="ECO:0000256" key="13">
    <source>
        <dbReference type="PROSITE-ProRule" id="PRU10141"/>
    </source>
</evidence>
<evidence type="ECO:0000256" key="12">
    <source>
        <dbReference type="ARBA" id="ARBA00048679"/>
    </source>
</evidence>
<dbReference type="Gene3D" id="3.40.50.300">
    <property type="entry name" value="P-loop containing nucleotide triphosphate hydrolases"/>
    <property type="match status" value="12"/>
</dbReference>
<name>T1IT11_STRMM</name>
<evidence type="ECO:0000256" key="4">
    <source>
        <dbReference type="ARBA" id="ARBA00022723"/>
    </source>
</evidence>
<dbReference type="Gene3D" id="1.10.510.10">
    <property type="entry name" value="Transferase(Phosphotransferase) domain 1"/>
    <property type="match status" value="1"/>
</dbReference>
<feature type="domain" description="Protein kinase" evidence="14">
    <location>
        <begin position="3611"/>
        <end position="3970"/>
    </location>
</feature>
<keyword evidence="10 13" id="KW-0067">ATP-binding</keyword>
<dbReference type="GO" id="GO:0004674">
    <property type="term" value="F:protein serine/threonine kinase activity"/>
    <property type="evidence" value="ECO:0007669"/>
    <property type="project" value="UniProtKB-KW"/>
</dbReference>
<dbReference type="SUPFAM" id="SSF52540">
    <property type="entry name" value="P-loop containing nucleoside triphosphate hydrolases"/>
    <property type="match status" value="4"/>
</dbReference>
<dbReference type="EC" id="2.7.11.1" evidence="1"/>
<dbReference type="STRING" id="126957.T1IT11"/>
<dbReference type="CDD" id="cd18808">
    <property type="entry name" value="SF1_C_Upf1"/>
    <property type="match status" value="4"/>
</dbReference>
<keyword evidence="4" id="KW-0479">Metal-binding</keyword>
<feature type="binding site" evidence="13">
    <location>
        <position position="3640"/>
    </location>
    <ligand>
        <name>ATP</name>
        <dbReference type="ChEBI" id="CHEBI:30616"/>
    </ligand>
</feature>
<keyword evidence="8" id="KW-0418">Kinase</keyword>
<keyword evidence="16" id="KW-1185">Reference proteome</keyword>
<dbReference type="InterPro" id="IPR057373">
    <property type="entry name" value="ZNFX1"/>
</dbReference>
<dbReference type="InterPro" id="IPR003593">
    <property type="entry name" value="AAA+_ATPase"/>
</dbReference>
<dbReference type="CDD" id="cd17936">
    <property type="entry name" value="EEXXEc_NFX1"/>
    <property type="match status" value="1"/>
</dbReference>
<reference evidence="15" key="2">
    <citation type="submission" date="2015-02" db="UniProtKB">
        <authorList>
            <consortium name="EnsemblMetazoa"/>
        </authorList>
    </citation>
    <scope>IDENTIFICATION</scope>
</reference>
<reference evidence="16" key="1">
    <citation type="submission" date="2011-05" db="EMBL/GenBank/DDBJ databases">
        <authorList>
            <person name="Richards S.R."/>
            <person name="Qu J."/>
            <person name="Jiang H."/>
            <person name="Jhangiani S.N."/>
            <person name="Agravi P."/>
            <person name="Goodspeed R."/>
            <person name="Gross S."/>
            <person name="Mandapat C."/>
            <person name="Jackson L."/>
            <person name="Mathew T."/>
            <person name="Pu L."/>
            <person name="Thornton R."/>
            <person name="Saada N."/>
            <person name="Wilczek-Boney K.B."/>
            <person name="Lee S."/>
            <person name="Kovar C."/>
            <person name="Wu Y."/>
            <person name="Scherer S.E."/>
            <person name="Worley K.C."/>
            <person name="Muzny D.M."/>
            <person name="Gibbs R."/>
        </authorList>
    </citation>
    <scope>NUCLEOTIDE SEQUENCE</scope>
    <source>
        <strain evidence="16">Brora</strain>
    </source>
</reference>
<dbReference type="Proteomes" id="UP000014500">
    <property type="component" value="Unassembled WGS sequence"/>
</dbReference>
<dbReference type="InterPro" id="IPR047187">
    <property type="entry name" value="SF1_C_Upf1"/>
</dbReference>
<proteinExistence type="predicted"/>
<dbReference type="SMART" id="SM00220">
    <property type="entry name" value="S_TKc"/>
    <property type="match status" value="1"/>
</dbReference>
<dbReference type="InterPro" id="IPR027417">
    <property type="entry name" value="P-loop_NTPase"/>
</dbReference>
<evidence type="ECO:0000256" key="5">
    <source>
        <dbReference type="ARBA" id="ARBA00022737"/>
    </source>
</evidence>
<dbReference type="PROSITE" id="PS00108">
    <property type="entry name" value="PROTEIN_KINASE_ST"/>
    <property type="match status" value="1"/>
</dbReference>
<dbReference type="SMART" id="SM00382">
    <property type="entry name" value="AAA"/>
    <property type="match status" value="4"/>
</dbReference>
<evidence type="ECO:0000256" key="3">
    <source>
        <dbReference type="ARBA" id="ARBA00022679"/>
    </source>
</evidence>
<dbReference type="Gene3D" id="3.30.200.20">
    <property type="entry name" value="Phosphorylase Kinase, domain 1"/>
    <property type="match status" value="1"/>
</dbReference>
<dbReference type="GO" id="GO:0004386">
    <property type="term" value="F:helicase activity"/>
    <property type="evidence" value="ECO:0007669"/>
    <property type="project" value="InterPro"/>
</dbReference>
<keyword evidence="7" id="KW-0863">Zinc-finger</keyword>
<accession>T1IT11</accession>
<dbReference type="EnsemblMetazoa" id="SMAR004253-RA">
    <property type="protein sequence ID" value="SMAR004253-PA"/>
    <property type="gene ID" value="SMAR004253"/>
</dbReference>
<dbReference type="InterPro" id="IPR011009">
    <property type="entry name" value="Kinase-like_dom_sf"/>
</dbReference>
<evidence type="ECO:0000259" key="14">
    <source>
        <dbReference type="PROSITE" id="PS50011"/>
    </source>
</evidence>
<dbReference type="InterPro" id="IPR041679">
    <property type="entry name" value="DNA2/NAM7-like_C"/>
</dbReference>
<evidence type="ECO:0000256" key="6">
    <source>
        <dbReference type="ARBA" id="ARBA00022741"/>
    </source>
</evidence>
<comment type="catalytic activity">
    <reaction evidence="11">
        <text>L-threonyl-[protein] + ATP = O-phospho-L-threonyl-[protein] + ADP + H(+)</text>
        <dbReference type="Rhea" id="RHEA:46608"/>
        <dbReference type="Rhea" id="RHEA-COMP:11060"/>
        <dbReference type="Rhea" id="RHEA-COMP:11605"/>
        <dbReference type="ChEBI" id="CHEBI:15378"/>
        <dbReference type="ChEBI" id="CHEBI:30013"/>
        <dbReference type="ChEBI" id="CHEBI:30616"/>
        <dbReference type="ChEBI" id="CHEBI:61977"/>
        <dbReference type="ChEBI" id="CHEBI:456216"/>
        <dbReference type="EC" id="2.7.11.1"/>
    </reaction>
</comment>
<comment type="catalytic activity">
    <reaction evidence="12">
        <text>L-seryl-[protein] + ATP = O-phospho-L-seryl-[protein] + ADP + H(+)</text>
        <dbReference type="Rhea" id="RHEA:17989"/>
        <dbReference type="Rhea" id="RHEA-COMP:9863"/>
        <dbReference type="Rhea" id="RHEA-COMP:11604"/>
        <dbReference type="ChEBI" id="CHEBI:15378"/>
        <dbReference type="ChEBI" id="CHEBI:29999"/>
        <dbReference type="ChEBI" id="CHEBI:30616"/>
        <dbReference type="ChEBI" id="CHEBI:83421"/>
        <dbReference type="ChEBI" id="CHEBI:456216"/>
        <dbReference type="EC" id="2.7.11.1"/>
    </reaction>
</comment>
<organism evidence="15 16">
    <name type="scientific">Strigamia maritima</name>
    <name type="common">European centipede</name>
    <name type="synonym">Geophilus maritimus</name>
    <dbReference type="NCBI Taxonomy" id="126957"/>
    <lineage>
        <taxon>Eukaryota</taxon>
        <taxon>Metazoa</taxon>
        <taxon>Ecdysozoa</taxon>
        <taxon>Arthropoda</taxon>
        <taxon>Myriapoda</taxon>
        <taxon>Chilopoda</taxon>
        <taxon>Pleurostigmophora</taxon>
        <taxon>Geophilomorpha</taxon>
        <taxon>Linotaeniidae</taxon>
        <taxon>Strigamia</taxon>
    </lineage>
</organism>
<keyword evidence="3" id="KW-0808">Transferase</keyword>
<dbReference type="SMART" id="SM00438">
    <property type="entry name" value="ZnF_NFX"/>
    <property type="match status" value="16"/>
</dbReference>
<dbReference type="FunFam" id="1.10.510.10:FF:000275">
    <property type="entry name" value="SRSF protein kinase 2 isoform X3"/>
    <property type="match status" value="1"/>
</dbReference>
<evidence type="ECO:0000256" key="11">
    <source>
        <dbReference type="ARBA" id="ARBA00047899"/>
    </source>
</evidence>
<dbReference type="eggNOG" id="KOG1290">
    <property type="taxonomic scope" value="Eukaryota"/>
</dbReference>
<dbReference type="HOGENOM" id="CLU_223135_0_0_1"/>
<dbReference type="InterPro" id="IPR000967">
    <property type="entry name" value="Znf_NFX1"/>
</dbReference>
<dbReference type="GO" id="GO:0005524">
    <property type="term" value="F:ATP binding"/>
    <property type="evidence" value="ECO:0007669"/>
    <property type="project" value="UniProtKB-UniRule"/>
</dbReference>
<dbReference type="Pfam" id="PF13086">
    <property type="entry name" value="AAA_11"/>
    <property type="match status" value="7"/>
</dbReference>
<dbReference type="Pfam" id="PF25396">
    <property type="entry name" value="ZNFX1"/>
    <property type="match status" value="3"/>
</dbReference>
<dbReference type="GO" id="GO:0031048">
    <property type="term" value="P:regulatory ncRNA-mediated heterochromatin formation"/>
    <property type="evidence" value="ECO:0007669"/>
    <property type="project" value="TreeGrafter"/>
</dbReference>
<dbReference type="Pfam" id="PF13087">
    <property type="entry name" value="AAA_12"/>
    <property type="match status" value="4"/>
</dbReference>
<dbReference type="PANTHER" id="PTHR10887">
    <property type="entry name" value="DNA2/NAM7 HELICASE FAMILY"/>
    <property type="match status" value="1"/>
</dbReference>
<dbReference type="PROSITE" id="PS00107">
    <property type="entry name" value="PROTEIN_KINASE_ATP"/>
    <property type="match status" value="1"/>
</dbReference>
<dbReference type="Pfam" id="PF00069">
    <property type="entry name" value="Pkinase"/>
    <property type="match status" value="1"/>
</dbReference>
<dbReference type="SUPFAM" id="SSF56112">
    <property type="entry name" value="Protein kinase-like (PK-like)"/>
    <property type="match status" value="1"/>
</dbReference>
<dbReference type="FunFam" id="3.30.200.20:FF:000770">
    <property type="entry name" value="SRSF protein kinase 2"/>
    <property type="match status" value="1"/>
</dbReference>
<evidence type="ECO:0000313" key="15">
    <source>
        <dbReference type="EnsemblMetazoa" id="SMAR004253-PA"/>
    </source>
</evidence>